<reference evidence="2" key="1">
    <citation type="submission" date="2022-11" db="UniProtKB">
        <authorList>
            <consortium name="WormBaseParasite"/>
        </authorList>
    </citation>
    <scope>IDENTIFICATION</scope>
</reference>
<evidence type="ECO:0000313" key="2">
    <source>
        <dbReference type="WBParaSite" id="ACRNAN_Path_262.g976.t1"/>
    </source>
</evidence>
<organism evidence="1 2">
    <name type="scientific">Acrobeloides nanus</name>
    <dbReference type="NCBI Taxonomy" id="290746"/>
    <lineage>
        <taxon>Eukaryota</taxon>
        <taxon>Metazoa</taxon>
        <taxon>Ecdysozoa</taxon>
        <taxon>Nematoda</taxon>
        <taxon>Chromadorea</taxon>
        <taxon>Rhabditida</taxon>
        <taxon>Tylenchina</taxon>
        <taxon>Cephalobomorpha</taxon>
        <taxon>Cephaloboidea</taxon>
        <taxon>Cephalobidae</taxon>
        <taxon>Acrobeloides</taxon>
    </lineage>
</organism>
<dbReference type="Proteomes" id="UP000887540">
    <property type="component" value="Unplaced"/>
</dbReference>
<accession>A0A914C4C7</accession>
<sequence>MIFPFLLVNVDSQAPYYPNHYYGESSVDITSHKVPPRERWPEPRKDPLKATLAPHVCGFNPYTRECMDPENHCPGRCINFNYIYNARYDCRCLVV</sequence>
<keyword evidence="1" id="KW-1185">Reference proteome</keyword>
<dbReference type="AlphaFoldDB" id="A0A914C4C7"/>
<proteinExistence type="predicted"/>
<dbReference type="WBParaSite" id="ACRNAN_Path_262.g976.t1">
    <property type="protein sequence ID" value="ACRNAN_Path_262.g976.t1"/>
    <property type="gene ID" value="ACRNAN_Path_262.g976"/>
</dbReference>
<name>A0A914C4C7_9BILA</name>
<evidence type="ECO:0000313" key="1">
    <source>
        <dbReference type="Proteomes" id="UP000887540"/>
    </source>
</evidence>
<protein>
    <submittedName>
        <fullName evidence="2">Uncharacterized protein</fullName>
    </submittedName>
</protein>